<proteinExistence type="predicted"/>
<keyword evidence="3" id="KW-1185">Reference proteome</keyword>
<organism evidence="2 3">
    <name type="scientific">Vicia faba</name>
    <name type="common">Broad bean</name>
    <name type="synonym">Faba vulgaris</name>
    <dbReference type="NCBI Taxonomy" id="3906"/>
    <lineage>
        <taxon>Eukaryota</taxon>
        <taxon>Viridiplantae</taxon>
        <taxon>Streptophyta</taxon>
        <taxon>Embryophyta</taxon>
        <taxon>Tracheophyta</taxon>
        <taxon>Spermatophyta</taxon>
        <taxon>Magnoliopsida</taxon>
        <taxon>eudicotyledons</taxon>
        <taxon>Gunneridae</taxon>
        <taxon>Pentapetalae</taxon>
        <taxon>rosids</taxon>
        <taxon>fabids</taxon>
        <taxon>Fabales</taxon>
        <taxon>Fabaceae</taxon>
        <taxon>Papilionoideae</taxon>
        <taxon>50 kb inversion clade</taxon>
        <taxon>NPAAA clade</taxon>
        <taxon>Hologalegina</taxon>
        <taxon>IRL clade</taxon>
        <taxon>Fabeae</taxon>
        <taxon>Vicia</taxon>
    </lineage>
</organism>
<reference evidence="2 3" key="1">
    <citation type="submission" date="2023-01" db="EMBL/GenBank/DDBJ databases">
        <authorList>
            <person name="Kreplak J."/>
        </authorList>
    </citation>
    <scope>NUCLEOTIDE SEQUENCE [LARGE SCALE GENOMIC DNA]</scope>
</reference>
<evidence type="ECO:0000313" key="2">
    <source>
        <dbReference type="EMBL" id="CAI8609600.1"/>
    </source>
</evidence>
<protein>
    <submittedName>
        <fullName evidence="2">Uncharacterized protein</fullName>
    </submittedName>
</protein>
<keyword evidence="1" id="KW-1133">Transmembrane helix</keyword>
<dbReference type="Proteomes" id="UP001157006">
    <property type="component" value="Chromosome 4"/>
</dbReference>
<keyword evidence="1" id="KW-0472">Membrane</keyword>
<evidence type="ECO:0000256" key="1">
    <source>
        <dbReference type="SAM" id="Phobius"/>
    </source>
</evidence>
<dbReference type="PANTHER" id="PTHR38925">
    <property type="entry name" value="PROTEIN, PUTATIVE-RELATED"/>
    <property type="match status" value="1"/>
</dbReference>
<dbReference type="AlphaFoldDB" id="A0AAV1AKU7"/>
<evidence type="ECO:0000313" key="3">
    <source>
        <dbReference type="Proteomes" id="UP001157006"/>
    </source>
</evidence>
<feature type="transmembrane region" description="Helical" evidence="1">
    <location>
        <begin position="12"/>
        <end position="36"/>
    </location>
</feature>
<keyword evidence="1" id="KW-0812">Transmembrane</keyword>
<dbReference type="PANTHER" id="PTHR38925:SF1">
    <property type="entry name" value="PROTEIN, PUTATIVE-RELATED"/>
    <property type="match status" value="1"/>
</dbReference>
<gene>
    <name evidence="2" type="ORF">VFH_IV141120</name>
</gene>
<name>A0AAV1AKU7_VICFA</name>
<dbReference type="EMBL" id="OX451739">
    <property type="protein sequence ID" value="CAI8609600.1"/>
    <property type="molecule type" value="Genomic_DNA"/>
</dbReference>
<accession>A0AAV1AKU7</accession>
<sequence length="112" mass="12622">MVTSLMLHLHLTAPAVAGVSSSIILLLKLLFGFRFFKDEALYQSRLFLFQLGQIAFNSEPQVSYLARMERALTLIFPTYATVTTSNSTSSPSNHELQNEHEEMFHSLSILTL</sequence>